<gene>
    <name evidence="2" type="ORF">H8S62_12100</name>
</gene>
<dbReference type="RefSeq" id="WP_186919548.1">
    <property type="nucleotide sequence ID" value="NZ_JACOPQ010000009.1"/>
</dbReference>
<name>A0A8J6MGZ1_9FIRM</name>
<comment type="caution">
    <text evidence="2">The sequence shown here is derived from an EMBL/GenBank/DDBJ whole genome shotgun (WGS) entry which is preliminary data.</text>
</comment>
<evidence type="ECO:0000256" key="1">
    <source>
        <dbReference type="SAM" id="Coils"/>
    </source>
</evidence>
<dbReference type="Proteomes" id="UP000607645">
    <property type="component" value="Unassembled WGS sequence"/>
</dbReference>
<dbReference type="AlphaFoldDB" id="A0A8J6MGZ1"/>
<sequence length="230" mass="25398">MSVQQFRSAAFGGFNKQDVLNYIETTNREHAAAVESLKKDLEEARTGTAGLEERAAAAEKRADEAAARAEQLSGNLRACAASLELARAEVEEKAARLEEAEARTTHLSERLDRLVPAAEAYEDLKDRTAGIELNAHHRAQSIVTEAEQQARQIRAALEQWIGRVQAGYDRLRTDVDATIAHADGELERVRKSLTAISAEFAEHDTTLEELLRTYREEGPKAPKPLPLDGE</sequence>
<feature type="coiled-coil region" evidence="1">
    <location>
        <begin position="34"/>
        <end position="110"/>
    </location>
</feature>
<evidence type="ECO:0000313" key="2">
    <source>
        <dbReference type="EMBL" id="MBC5737748.1"/>
    </source>
</evidence>
<organism evidence="2 3">
    <name type="scientific">Lawsonibacter faecis</name>
    <dbReference type="NCBI Taxonomy" id="2763052"/>
    <lineage>
        <taxon>Bacteria</taxon>
        <taxon>Bacillati</taxon>
        <taxon>Bacillota</taxon>
        <taxon>Clostridia</taxon>
        <taxon>Eubacteriales</taxon>
        <taxon>Oscillospiraceae</taxon>
        <taxon>Lawsonibacter</taxon>
    </lineage>
</organism>
<reference evidence="2" key="1">
    <citation type="submission" date="2020-08" db="EMBL/GenBank/DDBJ databases">
        <title>Genome public.</title>
        <authorList>
            <person name="Liu C."/>
            <person name="Sun Q."/>
        </authorList>
    </citation>
    <scope>NUCLEOTIDE SEQUENCE</scope>
    <source>
        <strain evidence="2">NSJ-52</strain>
    </source>
</reference>
<protein>
    <submittedName>
        <fullName evidence="2">Uncharacterized protein</fullName>
    </submittedName>
</protein>
<dbReference type="EMBL" id="JACOPQ010000009">
    <property type="protein sequence ID" value="MBC5737748.1"/>
    <property type="molecule type" value="Genomic_DNA"/>
</dbReference>
<keyword evidence="1" id="KW-0175">Coiled coil</keyword>
<keyword evidence="3" id="KW-1185">Reference proteome</keyword>
<accession>A0A8J6MGZ1</accession>
<evidence type="ECO:0000313" key="3">
    <source>
        <dbReference type="Proteomes" id="UP000607645"/>
    </source>
</evidence>
<proteinExistence type="predicted"/>